<evidence type="ECO:0000313" key="7">
    <source>
        <dbReference type="EMBL" id="RFS86313.1"/>
    </source>
</evidence>
<keyword evidence="8" id="KW-1185">Reference proteome</keyword>
<dbReference type="OrthoDB" id="3787729at2"/>
<evidence type="ECO:0000313" key="8">
    <source>
        <dbReference type="Proteomes" id="UP000262882"/>
    </source>
</evidence>
<gene>
    <name evidence="7" type="ORF">D0T12_06840</name>
</gene>
<dbReference type="AlphaFoldDB" id="A0A372GMN4"/>
<dbReference type="InterPro" id="IPR040999">
    <property type="entry name" value="Mak_N_cap"/>
</dbReference>
<evidence type="ECO:0000256" key="3">
    <source>
        <dbReference type="ARBA" id="ARBA00022777"/>
    </source>
</evidence>
<feature type="compositionally biased region" description="Polar residues" evidence="5">
    <location>
        <begin position="131"/>
        <end position="152"/>
    </location>
</feature>
<proteinExistence type="predicted"/>
<keyword evidence="4" id="KW-0067">ATP-binding</keyword>
<sequence length="221" mass="23747">MAVIHKTTMTPGKLELLAAWLPARPWYAGAPDGPELGKAGGFRLDDPDGEVGIEFMVVTDTSGERPDAHHVPVAYHVPVTYRGAPLNGAEDALIGTAEHGVLGRRWVYDGTRDPVLLAQLLALLQGRAEPQRQSVSNTPDPSVTSHFTGDGHSTTVTLSSVQDNRDGTDVLLETQPHGRLTLQVKRVLSSDEPPKARGHVEAAWTTPDGTEHRGPFVVLHA</sequence>
<organism evidence="7 8">
    <name type="scientific">Actinomadura spongiicola</name>
    <dbReference type="NCBI Taxonomy" id="2303421"/>
    <lineage>
        <taxon>Bacteria</taxon>
        <taxon>Bacillati</taxon>
        <taxon>Actinomycetota</taxon>
        <taxon>Actinomycetes</taxon>
        <taxon>Streptosporangiales</taxon>
        <taxon>Thermomonosporaceae</taxon>
        <taxon>Actinomadura</taxon>
    </lineage>
</organism>
<dbReference type="GO" id="GO:0016301">
    <property type="term" value="F:kinase activity"/>
    <property type="evidence" value="ECO:0007669"/>
    <property type="project" value="UniProtKB-KW"/>
</dbReference>
<keyword evidence="2" id="KW-0547">Nucleotide-binding</keyword>
<evidence type="ECO:0000256" key="5">
    <source>
        <dbReference type="SAM" id="MobiDB-lite"/>
    </source>
</evidence>
<feature type="region of interest" description="Disordered" evidence="5">
    <location>
        <begin position="128"/>
        <end position="152"/>
    </location>
</feature>
<evidence type="ECO:0000259" key="6">
    <source>
        <dbReference type="Pfam" id="PF18085"/>
    </source>
</evidence>
<keyword evidence="3" id="KW-0418">Kinase</keyword>
<dbReference type="EMBL" id="QVNQ01000002">
    <property type="protein sequence ID" value="RFS86313.1"/>
    <property type="molecule type" value="Genomic_DNA"/>
</dbReference>
<protein>
    <submittedName>
        <fullName evidence="7">1,4-alpha-glucan branching protein</fullName>
    </submittedName>
</protein>
<dbReference type="Pfam" id="PF18085">
    <property type="entry name" value="Mak_N_cap"/>
    <property type="match status" value="1"/>
</dbReference>
<evidence type="ECO:0000256" key="2">
    <source>
        <dbReference type="ARBA" id="ARBA00022741"/>
    </source>
</evidence>
<dbReference type="Proteomes" id="UP000262882">
    <property type="component" value="Unassembled WGS sequence"/>
</dbReference>
<comment type="caution">
    <text evidence="7">The sequence shown here is derived from an EMBL/GenBank/DDBJ whole genome shotgun (WGS) entry which is preliminary data.</text>
</comment>
<reference evidence="7 8" key="1">
    <citation type="submission" date="2018-08" db="EMBL/GenBank/DDBJ databases">
        <title>Actinomadura spongicola sp. nov., isolated from marine sponge Leucetta chagosensis.</title>
        <authorList>
            <person name="Li L."/>
            <person name="Lin H.W."/>
        </authorList>
    </citation>
    <scope>NUCLEOTIDE SEQUENCE [LARGE SCALE GENOMIC DNA]</scope>
    <source>
        <strain evidence="7 8">LHW52907</strain>
    </source>
</reference>
<feature type="domain" description="Maltokinase N-terminal cap" evidence="6">
    <location>
        <begin position="20"/>
        <end position="113"/>
    </location>
</feature>
<keyword evidence="1" id="KW-0808">Transferase</keyword>
<evidence type="ECO:0000256" key="4">
    <source>
        <dbReference type="ARBA" id="ARBA00022840"/>
    </source>
</evidence>
<evidence type="ECO:0000256" key="1">
    <source>
        <dbReference type="ARBA" id="ARBA00022679"/>
    </source>
</evidence>
<dbReference type="GO" id="GO:0005524">
    <property type="term" value="F:ATP binding"/>
    <property type="evidence" value="ECO:0007669"/>
    <property type="project" value="UniProtKB-KW"/>
</dbReference>
<accession>A0A372GMN4</accession>
<dbReference type="RefSeq" id="WP_117398588.1">
    <property type="nucleotide sequence ID" value="NZ_QVNQ01000002.1"/>
</dbReference>
<name>A0A372GMN4_9ACTN</name>